<protein>
    <submittedName>
        <fullName evidence="1">Putative ovule protein</fullName>
    </submittedName>
</protein>
<dbReference type="EMBL" id="GEDG01023360">
    <property type="protein sequence ID" value="JAP16802.1"/>
    <property type="molecule type" value="Transcribed_RNA"/>
</dbReference>
<evidence type="ECO:0000313" key="1">
    <source>
        <dbReference type="EMBL" id="JAP16802.1"/>
    </source>
</evidence>
<reference evidence="1" key="1">
    <citation type="submission" date="2015-12" db="EMBL/GenBank/DDBJ databases">
        <title>Gene expression during late stages of embryo sac development: a critical building block for successful pollen-pistil interactions.</title>
        <authorList>
            <person name="Liu Y."/>
            <person name="Joly V."/>
            <person name="Sabar M."/>
            <person name="Matton D.P."/>
        </authorList>
    </citation>
    <scope>NUCLEOTIDE SEQUENCE</scope>
</reference>
<name>A0A0V0H8R1_SOLCH</name>
<sequence>MVFLSNFAVWLSSYFDISFNQLPWLFSAIFVKAVFESNENFSSCNTSSVPTSTVFASISLLSLTPSFPNKAVKLAVEAGITCKSSVIIKLAAPPFRKTSTTLSPPRLLFSSFSLIFLSNCVNLLQWKHCVFCEILNMFLHLGL</sequence>
<dbReference type="AlphaFoldDB" id="A0A0V0H8R1"/>
<proteinExistence type="predicted"/>
<accession>A0A0V0H8R1</accession>
<organism evidence="1">
    <name type="scientific">Solanum chacoense</name>
    <name type="common">Chaco potato</name>
    <dbReference type="NCBI Taxonomy" id="4108"/>
    <lineage>
        <taxon>Eukaryota</taxon>
        <taxon>Viridiplantae</taxon>
        <taxon>Streptophyta</taxon>
        <taxon>Embryophyta</taxon>
        <taxon>Tracheophyta</taxon>
        <taxon>Spermatophyta</taxon>
        <taxon>Magnoliopsida</taxon>
        <taxon>eudicotyledons</taxon>
        <taxon>Gunneridae</taxon>
        <taxon>Pentapetalae</taxon>
        <taxon>asterids</taxon>
        <taxon>lamiids</taxon>
        <taxon>Solanales</taxon>
        <taxon>Solanaceae</taxon>
        <taxon>Solanoideae</taxon>
        <taxon>Solaneae</taxon>
        <taxon>Solanum</taxon>
    </lineage>
</organism>